<keyword evidence="1" id="KW-0812">Transmembrane</keyword>
<sequence length="89" mass="9409">MDILGCVAALAAMALAYLSARNQRLLTRALGRPARFAAGALAVLALALWIAGETSLPGVFATLTALMLGAVALPYLTWFLRPATERKPR</sequence>
<organism evidence="2 3">
    <name type="scientific">Luteibacter jiangsuensis</name>
    <dbReference type="NCBI Taxonomy" id="637577"/>
    <lineage>
        <taxon>Bacteria</taxon>
        <taxon>Pseudomonadati</taxon>
        <taxon>Pseudomonadota</taxon>
        <taxon>Gammaproteobacteria</taxon>
        <taxon>Lysobacterales</taxon>
        <taxon>Rhodanobacteraceae</taxon>
        <taxon>Luteibacter</taxon>
    </lineage>
</organism>
<dbReference type="Proteomes" id="UP001429601">
    <property type="component" value="Unassembled WGS sequence"/>
</dbReference>
<dbReference type="RefSeq" id="WP_167124450.1">
    <property type="nucleotide sequence ID" value="NZ_JAAQQR010000003.1"/>
</dbReference>
<feature type="transmembrane region" description="Helical" evidence="1">
    <location>
        <begin position="59"/>
        <end position="80"/>
    </location>
</feature>
<accession>A0ABX0Q3S2</accession>
<feature type="transmembrane region" description="Helical" evidence="1">
    <location>
        <begin position="36"/>
        <end position="52"/>
    </location>
</feature>
<keyword evidence="1" id="KW-0472">Membrane</keyword>
<comment type="caution">
    <text evidence="2">The sequence shown here is derived from an EMBL/GenBank/DDBJ whole genome shotgun (WGS) entry which is preliminary data.</text>
</comment>
<evidence type="ECO:0000256" key="1">
    <source>
        <dbReference type="SAM" id="Phobius"/>
    </source>
</evidence>
<proteinExistence type="predicted"/>
<dbReference type="EMBL" id="JAAQQR010000003">
    <property type="protein sequence ID" value="NID04604.1"/>
    <property type="molecule type" value="Genomic_DNA"/>
</dbReference>
<evidence type="ECO:0000313" key="3">
    <source>
        <dbReference type="Proteomes" id="UP001429601"/>
    </source>
</evidence>
<keyword evidence="3" id="KW-1185">Reference proteome</keyword>
<reference evidence="2 3" key="1">
    <citation type="journal article" date="2011" name="Curr. Microbiol.">
        <title>Luteibacter jiangsuensis sp. nov.: a methamidophos-degrading bacterium isolated from a methamidophos-manufacturing factory.</title>
        <authorList>
            <person name="Wang L."/>
            <person name="Wang G.L."/>
            <person name="Li S.P."/>
            <person name="Jiang J.D."/>
        </authorList>
    </citation>
    <scope>NUCLEOTIDE SEQUENCE [LARGE SCALE GENOMIC DNA]</scope>
    <source>
        <strain evidence="2 3">CGMCC 1.10133</strain>
    </source>
</reference>
<name>A0ABX0Q3S2_9GAMM</name>
<gene>
    <name evidence="2" type="ORF">HBF26_06885</name>
</gene>
<evidence type="ECO:0000313" key="2">
    <source>
        <dbReference type="EMBL" id="NID04604.1"/>
    </source>
</evidence>
<protein>
    <submittedName>
        <fullName evidence="2">Uncharacterized protein</fullName>
    </submittedName>
</protein>
<keyword evidence="1" id="KW-1133">Transmembrane helix</keyword>